<dbReference type="Proteomes" id="UP000819052">
    <property type="component" value="Unassembled WGS sequence"/>
</dbReference>
<evidence type="ECO:0000313" key="2">
    <source>
        <dbReference type="Proteomes" id="UP000819052"/>
    </source>
</evidence>
<sequence length="52" mass="5163">MPITGLRRGNVAAVVCSASASNFIGIFVTPLQVSAFVLQGAAGGRSTIEAVG</sequence>
<protein>
    <submittedName>
        <fullName evidence="1">Bile acid:sodium symporter</fullName>
    </submittedName>
</protein>
<accession>A0ABX0MID4</accession>
<gene>
    <name evidence="1" type="ORF">F1609_28920</name>
</gene>
<dbReference type="Pfam" id="PF13593">
    <property type="entry name" value="SBF_like"/>
    <property type="match status" value="1"/>
</dbReference>
<keyword evidence="2" id="KW-1185">Reference proteome</keyword>
<evidence type="ECO:0000313" key="1">
    <source>
        <dbReference type="EMBL" id="NHZ44160.1"/>
    </source>
</evidence>
<organism evidence="1 2">
    <name type="scientific">Massilia aquatica</name>
    <dbReference type="NCBI Taxonomy" id="2609000"/>
    <lineage>
        <taxon>Bacteria</taxon>
        <taxon>Pseudomonadati</taxon>
        <taxon>Pseudomonadota</taxon>
        <taxon>Betaproteobacteria</taxon>
        <taxon>Burkholderiales</taxon>
        <taxon>Oxalobacteraceae</taxon>
        <taxon>Telluria group</taxon>
        <taxon>Massilia</taxon>
    </lineage>
</organism>
<name>A0ABX0MID4_9BURK</name>
<dbReference type="EMBL" id="VVIW01000028">
    <property type="protein sequence ID" value="NHZ44160.1"/>
    <property type="molecule type" value="Genomic_DNA"/>
</dbReference>
<comment type="caution">
    <text evidence="1">The sequence shown here is derived from an EMBL/GenBank/DDBJ whole genome shotgun (WGS) entry which is preliminary data.</text>
</comment>
<proteinExistence type="predicted"/>
<reference evidence="1 2" key="1">
    <citation type="submission" date="2019-09" db="EMBL/GenBank/DDBJ databases">
        <title>Taxonomy of Antarctic Massilia spp.: description of Massilia rubra sp. nov., Massilia aquatica sp. nov., Massilia mucilaginosa sp. nov., Massilia frigida sp. nov. isolated from streams, lakes and regoliths.</title>
        <authorList>
            <person name="Holochova P."/>
            <person name="Sedlacek I."/>
            <person name="Kralova S."/>
            <person name="Maslanova I."/>
            <person name="Busse H.-J."/>
            <person name="Stankova E."/>
            <person name="Vrbovska V."/>
            <person name="Kovarovic V."/>
            <person name="Bartak M."/>
            <person name="Svec P."/>
            <person name="Pantucek R."/>
        </authorList>
    </citation>
    <scope>NUCLEOTIDE SEQUENCE [LARGE SCALE GENOMIC DNA]</scope>
    <source>
        <strain evidence="1 2">CCM 8693</strain>
    </source>
</reference>
<dbReference type="InterPro" id="IPR016833">
    <property type="entry name" value="Put_Na-Bile_cotransptr"/>
</dbReference>